<name>A0ABD5MBZ8_9EURY</name>
<dbReference type="InterPro" id="IPR027417">
    <property type="entry name" value="P-loop_NTPase"/>
</dbReference>
<feature type="domain" description="AAA" evidence="1">
    <location>
        <begin position="10"/>
        <end position="171"/>
    </location>
</feature>
<gene>
    <name evidence="2" type="ORF">OS889_00760</name>
</gene>
<dbReference type="PANTHER" id="PTHR13696:SF99">
    <property type="entry name" value="COBYRINIC ACID AC-DIAMIDE SYNTHASE"/>
    <property type="match status" value="1"/>
</dbReference>
<accession>A0ABD5MBZ8</accession>
<dbReference type="InterPro" id="IPR025669">
    <property type="entry name" value="AAA_dom"/>
</dbReference>
<evidence type="ECO:0000313" key="3">
    <source>
        <dbReference type="Proteomes" id="UP001570511"/>
    </source>
</evidence>
<dbReference type="AlphaFoldDB" id="A0ABD5MBZ8"/>
<sequence length="252" mass="25033">MSDTDRGTASVVAFAGATGGAGTTRTVVEVAAALAADGREVCVVDAAYATQGLGEYLDGRLAPDVTALVTDERDADLGAGLVEMDLGVSGRVAAAPANAPFERLARAKTVEAAEALEARIETAAARFDHVLLDVPPIAANQAVAAVNAADRIAVVAPGSDRGTEAVQRTHERLADVGAEASLVVAVRGDGVGDLSIPATKATDAAAAPACLGATGAFATAIERVAAAAVGEEIVVPEADSGFLGTVGEYVGR</sequence>
<dbReference type="EMBL" id="JBGNYA010000001">
    <property type="protein sequence ID" value="MFA1609536.1"/>
    <property type="molecule type" value="Genomic_DNA"/>
</dbReference>
<organism evidence="2 3">
    <name type="scientific">Halobellus rubicundus</name>
    <dbReference type="NCBI Taxonomy" id="2996466"/>
    <lineage>
        <taxon>Archaea</taxon>
        <taxon>Methanobacteriati</taxon>
        <taxon>Methanobacteriota</taxon>
        <taxon>Stenosarchaea group</taxon>
        <taxon>Halobacteria</taxon>
        <taxon>Halobacteriales</taxon>
        <taxon>Haloferacaceae</taxon>
        <taxon>Halobellus</taxon>
    </lineage>
</organism>
<keyword evidence="3" id="KW-1185">Reference proteome</keyword>
<dbReference type="PANTHER" id="PTHR13696">
    <property type="entry name" value="P-LOOP CONTAINING NUCLEOSIDE TRIPHOSPHATE HYDROLASE"/>
    <property type="match status" value="1"/>
</dbReference>
<proteinExistence type="predicted"/>
<evidence type="ECO:0000259" key="1">
    <source>
        <dbReference type="Pfam" id="PF13614"/>
    </source>
</evidence>
<dbReference type="RefSeq" id="WP_372386574.1">
    <property type="nucleotide sequence ID" value="NZ_JBGNYA010000001.1"/>
</dbReference>
<dbReference type="SUPFAM" id="SSF52540">
    <property type="entry name" value="P-loop containing nucleoside triphosphate hydrolases"/>
    <property type="match status" value="1"/>
</dbReference>
<dbReference type="Proteomes" id="UP001570511">
    <property type="component" value="Unassembled WGS sequence"/>
</dbReference>
<evidence type="ECO:0000313" key="2">
    <source>
        <dbReference type="EMBL" id="MFA1609536.1"/>
    </source>
</evidence>
<dbReference type="InterPro" id="IPR050678">
    <property type="entry name" value="DNA_Partitioning_ATPase"/>
</dbReference>
<protein>
    <submittedName>
        <fullName evidence="2">AAA family ATPase</fullName>
    </submittedName>
</protein>
<dbReference type="Pfam" id="PF13614">
    <property type="entry name" value="AAA_31"/>
    <property type="match status" value="1"/>
</dbReference>
<reference evidence="2 3" key="1">
    <citation type="submission" date="2024-08" db="EMBL/GenBank/DDBJ databases">
        <title>Halobellus sp. MBLA0158 whole genome sequence.</title>
        <authorList>
            <person name="Hwang C.Y."/>
            <person name="Cho E.-S."/>
            <person name="Seo M.-J."/>
        </authorList>
    </citation>
    <scope>NUCLEOTIDE SEQUENCE [LARGE SCALE GENOMIC DNA]</scope>
    <source>
        <strain evidence="2 3">MBLA0158</strain>
    </source>
</reference>
<dbReference type="Gene3D" id="3.40.50.300">
    <property type="entry name" value="P-loop containing nucleotide triphosphate hydrolases"/>
    <property type="match status" value="1"/>
</dbReference>
<comment type="caution">
    <text evidence="2">The sequence shown here is derived from an EMBL/GenBank/DDBJ whole genome shotgun (WGS) entry which is preliminary data.</text>
</comment>